<dbReference type="InterPro" id="IPR015422">
    <property type="entry name" value="PyrdxlP-dep_Trfase_small"/>
</dbReference>
<dbReference type="GO" id="GO:0008483">
    <property type="term" value="F:transaminase activity"/>
    <property type="evidence" value="ECO:0007669"/>
    <property type="project" value="UniProtKB-KW"/>
</dbReference>
<evidence type="ECO:0000256" key="3">
    <source>
        <dbReference type="ARBA" id="ARBA00022576"/>
    </source>
</evidence>
<dbReference type="Gene3D" id="3.90.1150.10">
    <property type="entry name" value="Aspartate Aminotransferase, domain 1"/>
    <property type="match status" value="1"/>
</dbReference>
<keyword evidence="4" id="KW-0808">Transferase</keyword>
<feature type="domain" description="Aminotransferase class I/classII large" evidence="6">
    <location>
        <begin position="162"/>
        <end position="418"/>
    </location>
</feature>
<name>A0ABV9E884_9ACTN</name>
<dbReference type="Pfam" id="PF00155">
    <property type="entry name" value="Aminotran_1_2"/>
    <property type="match status" value="1"/>
</dbReference>
<organism evidence="7 8">
    <name type="scientific">Sphaerisporangium corydalis</name>
    <dbReference type="NCBI Taxonomy" id="1441875"/>
    <lineage>
        <taxon>Bacteria</taxon>
        <taxon>Bacillati</taxon>
        <taxon>Actinomycetota</taxon>
        <taxon>Actinomycetes</taxon>
        <taxon>Streptosporangiales</taxon>
        <taxon>Streptosporangiaceae</taxon>
        <taxon>Sphaerisporangium</taxon>
    </lineage>
</organism>
<gene>
    <name evidence="7" type="ORF">ACFO8L_06545</name>
</gene>
<dbReference type="EMBL" id="JBHSFN010000003">
    <property type="protein sequence ID" value="MFC4585720.1"/>
    <property type="molecule type" value="Genomic_DNA"/>
</dbReference>
<dbReference type="Proteomes" id="UP001595891">
    <property type="component" value="Unassembled WGS sequence"/>
</dbReference>
<comment type="similarity">
    <text evidence="2">Belongs to the class-I pyridoxal-phosphate-dependent aminotransferase family.</text>
</comment>
<comment type="caution">
    <text evidence="7">The sequence shown here is derived from an EMBL/GenBank/DDBJ whole genome shotgun (WGS) entry which is preliminary data.</text>
</comment>
<proteinExistence type="inferred from homology"/>
<dbReference type="InterPro" id="IPR015424">
    <property type="entry name" value="PyrdxlP-dep_Trfase"/>
</dbReference>
<dbReference type="InterPro" id="IPR004839">
    <property type="entry name" value="Aminotransferase_I/II_large"/>
</dbReference>
<keyword evidence="8" id="KW-1185">Reference proteome</keyword>
<sequence length="540" mass="58744">MTSAGLLAPLTAERETGRLFDTAPRRRSPGLPASAHAAALRAADMKGVREEFHPGVDERTIEVYARARDAGDPFELRDLWLGRVEHELGPHSRRPELAGLWRASRVRRAVDAEEVLASRATVRFVKELFNSFFRDDLYGDLRGDAEFILSGGSVDERAWGLPDTLKHCLRFALDRDWYGYSDSRGRIPAREAVAAYENARIEGSPYEAGGVALTMGGTFAISTLADFVLLGAPATGAPALCGIPNYPPLVEAIARRRATRLVPLPSTSGRVDVDGLIAALTPATPLVMLQTAANPTGAGIAEEDLARLIRAASPSTIILLDECHEWLGASGRFSPLRASANVVRVSSLSKMWSAPGLKIGWILADPAFVESYYEHASTTFGGPPSFLYTLVEVLARMERWLVTGVLEPGAAEVAEFEGAYGLDPRRLRAAYQAYRHDRLTREAELTVVRDAALAGLTEASVSVVRPRYSINAAVDFPGWDDSYLCFRDVLRRTGVAVFPGVLTFCLSGGTVRVTTAQPWEDLSPAISRIHDAFTLTPGRR</sequence>
<dbReference type="InterPro" id="IPR050596">
    <property type="entry name" value="AspAT/PAT-like"/>
</dbReference>
<accession>A0ABV9E884</accession>
<dbReference type="InterPro" id="IPR015421">
    <property type="entry name" value="PyrdxlP-dep_Trfase_major"/>
</dbReference>
<evidence type="ECO:0000256" key="1">
    <source>
        <dbReference type="ARBA" id="ARBA00001933"/>
    </source>
</evidence>
<dbReference type="RefSeq" id="WP_262841292.1">
    <property type="nucleotide sequence ID" value="NZ_JANZYP010000004.1"/>
</dbReference>
<keyword evidence="3 7" id="KW-0032">Aminotransferase</keyword>
<protein>
    <submittedName>
        <fullName evidence="7">Pyridoxal phosphate-dependent aminotransferase</fullName>
    </submittedName>
</protein>
<reference evidence="8" key="1">
    <citation type="journal article" date="2019" name="Int. J. Syst. Evol. Microbiol.">
        <title>The Global Catalogue of Microorganisms (GCM) 10K type strain sequencing project: providing services to taxonomists for standard genome sequencing and annotation.</title>
        <authorList>
            <consortium name="The Broad Institute Genomics Platform"/>
            <consortium name="The Broad Institute Genome Sequencing Center for Infectious Disease"/>
            <person name="Wu L."/>
            <person name="Ma J."/>
        </authorList>
    </citation>
    <scope>NUCLEOTIDE SEQUENCE [LARGE SCALE GENOMIC DNA]</scope>
    <source>
        <strain evidence="8">CCUG 49560</strain>
    </source>
</reference>
<dbReference type="CDD" id="cd00609">
    <property type="entry name" value="AAT_like"/>
    <property type="match status" value="1"/>
</dbReference>
<evidence type="ECO:0000256" key="5">
    <source>
        <dbReference type="ARBA" id="ARBA00022898"/>
    </source>
</evidence>
<keyword evidence="5" id="KW-0663">Pyridoxal phosphate</keyword>
<comment type="cofactor">
    <cofactor evidence="1">
        <name>pyridoxal 5'-phosphate</name>
        <dbReference type="ChEBI" id="CHEBI:597326"/>
    </cofactor>
</comment>
<evidence type="ECO:0000256" key="2">
    <source>
        <dbReference type="ARBA" id="ARBA00007441"/>
    </source>
</evidence>
<dbReference type="Gene3D" id="3.40.640.10">
    <property type="entry name" value="Type I PLP-dependent aspartate aminotransferase-like (Major domain)"/>
    <property type="match status" value="1"/>
</dbReference>
<evidence type="ECO:0000313" key="8">
    <source>
        <dbReference type="Proteomes" id="UP001595891"/>
    </source>
</evidence>
<evidence type="ECO:0000256" key="4">
    <source>
        <dbReference type="ARBA" id="ARBA00022679"/>
    </source>
</evidence>
<dbReference type="PANTHER" id="PTHR46383:SF1">
    <property type="entry name" value="ASPARTATE AMINOTRANSFERASE"/>
    <property type="match status" value="1"/>
</dbReference>
<evidence type="ECO:0000259" key="6">
    <source>
        <dbReference type="Pfam" id="PF00155"/>
    </source>
</evidence>
<dbReference type="SUPFAM" id="SSF53383">
    <property type="entry name" value="PLP-dependent transferases"/>
    <property type="match status" value="1"/>
</dbReference>
<evidence type="ECO:0000313" key="7">
    <source>
        <dbReference type="EMBL" id="MFC4585720.1"/>
    </source>
</evidence>
<dbReference type="PANTHER" id="PTHR46383">
    <property type="entry name" value="ASPARTATE AMINOTRANSFERASE"/>
    <property type="match status" value="1"/>
</dbReference>